<sequence length="75" mass="8886">MEDLRIDEKLDQIIEMIKTPKEVFRPKEAAEYLCIGYDTLQQLARIGEIRFALNGSVRLFKKEWLDEWLEKGGTR</sequence>
<dbReference type="GO" id="GO:0003677">
    <property type="term" value="F:DNA binding"/>
    <property type="evidence" value="ECO:0007669"/>
    <property type="project" value="InterPro"/>
</dbReference>
<gene>
    <name evidence="2" type="ORF">PEPNEM18_01072</name>
</gene>
<dbReference type="Proteomes" id="UP000586454">
    <property type="component" value="Unassembled WGS sequence"/>
</dbReference>
<dbReference type="Pfam" id="PF12728">
    <property type="entry name" value="HTH_17"/>
    <property type="match status" value="1"/>
</dbReference>
<comment type="caution">
    <text evidence="2">The sequence shown here is derived from an EMBL/GenBank/DDBJ whole genome shotgun (WGS) entry which is preliminary data.</text>
</comment>
<reference evidence="2 3" key="1">
    <citation type="submission" date="2020-06" db="EMBL/GenBank/DDBJ databases">
        <authorList>
            <person name="Criscuolo A."/>
        </authorList>
    </citation>
    <scope>NUCLEOTIDE SEQUENCE [LARGE SCALE GENOMIC DNA]</scope>
    <source>
        <strain evidence="2">1804121828</strain>
    </source>
</reference>
<proteinExistence type="predicted"/>
<feature type="domain" description="Helix-turn-helix" evidence="1">
    <location>
        <begin position="24"/>
        <end position="72"/>
    </location>
</feature>
<dbReference type="NCBIfam" id="TIGR01764">
    <property type="entry name" value="excise"/>
    <property type="match status" value="1"/>
</dbReference>
<evidence type="ECO:0000313" key="3">
    <source>
        <dbReference type="Proteomes" id="UP000586454"/>
    </source>
</evidence>
<dbReference type="AlphaFoldDB" id="A0A6V6Y5M3"/>
<evidence type="ECO:0000259" key="1">
    <source>
        <dbReference type="Pfam" id="PF12728"/>
    </source>
</evidence>
<evidence type="ECO:0000313" key="2">
    <source>
        <dbReference type="EMBL" id="CAC9931751.1"/>
    </source>
</evidence>
<name>A0A6V6Y5M3_9FIRM</name>
<dbReference type="RefSeq" id="WP_180500025.1">
    <property type="nucleotide sequence ID" value="NZ_CAIJCS010000019.1"/>
</dbReference>
<dbReference type="InterPro" id="IPR010093">
    <property type="entry name" value="SinI_DNA-bd"/>
</dbReference>
<accession>A0A6V6Y5M3</accession>
<keyword evidence="3" id="KW-1185">Reference proteome</keyword>
<protein>
    <recommendedName>
        <fullName evidence="1">Helix-turn-helix domain-containing protein</fullName>
    </recommendedName>
</protein>
<dbReference type="InterPro" id="IPR041657">
    <property type="entry name" value="HTH_17"/>
</dbReference>
<organism evidence="2 3">
    <name type="scientific">Aedoeadaptatus nemausensis</name>
    <dbReference type="NCBI Taxonomy" id="2582829"/>
    <lineage>
        <taxon>Bacteria</taxon>
        <taxon>Bacillati</taxon>
        <taxon>Bacillota</taxon>
        <taxon>Tissierellia</taxon>
        <taxon>Tissierellales</taxon>
        <taxon>Peptoniphilaceae</taxon>
        <taxon>Aedoeadaptatus</taxon>
    </lineage>
</organism>
<dbReference type="EMBL" id="CAIJCS010000019">
    <property type="protein sequence ID" value="CAC9931751.1"/>
    <property type="molecule type" value="Genomic_DNA"/>
</dbReference>